<evidence type="ECO:0008006" key="4">
    <source>
        <dbReference type="Google" id="ProtNLM"/>
    </source>
</evidence>
<proteinExistence type="predicted"/>
<evidence type="ECO:0000256" key="1">
    <source>
        <dbReference type="SAM" id="MobiDB-lite"/>
    </source>
</evidence>
<feature type="region of interest" description="Disordered" evidence="1">
    <location>
        <begin position="42"/>
        <end position="91"/>
    </location>
</feature>
<name>A0ABQ7H394_DUNSA</name>
<sequence length="170" mass="18244">MSAVVPRKFLPNQVRFGLTRGRQLVAQLVRLRSPWDQAPEVVGTAAASGTAQATPGKAEGVQQQLQASPGTAHQQSGSPIPPGQMHPTTRAHLDKLSPPFVLLSELEACRTAGAMLCSALRNKGLQEVVGAELPHPLAHDQRLQAVLRSMENSGIHVVRSVLKAKIIRHQ</sequence>
<comment type="caution">
    <text evidence="2">The sequence shown here is derived from an EMBL/GenBank/DDBJ whole genome shotgun (WGS) entry which is preliminary data.</text>
</comment>
<gene>
    <name evidence="2" type="ORF">DUNSADRAFT_13734</name>
</gene>
<dbReference type="Proteomes" id="UP000815325">
    <property type="component" value="Unassembled WGS sequence"/>
</dbReference>
<organism evidence="2 3">
    <name type="scientific">Dunaliella salina</name>
    <name type="common">Green alga</name>
    <name type="synonym">Protococcus salinus</name>
    <dbReference type="NCBI Taxonomy" id="3046"/>
    <lineage>
        <taxon>Eukaryota</taxon>
        <taxon>Viridiplantae</taxon>
        <taxon>Chlorophyta</taxon>
        <taxon>core chlorophytes</taxon>
        <taxon>Chlorophyceae</taxon>
        <taxon>CS clade</taxon>
        <taxon>Chlamydomonadales</taxon>
        <taxon>Dunaliellaceae</taxon>
        <taxon>Dunaliella</taxon>
    </lineage>
</organism>
<accession>A0ABQ7H394</accession>
<reference evidence="2" key="1">
    <citation type="submission" date="2017-08" db="EMBL/GenBank/DDBJ databases">
        <authorList>
            <person name="Polle J.E."/>
            <person name="Barry K."/>
            <person name="Cushman J."/>
            <person name="Schmutz J."/>
            <person name="Tran D."/>
            <person name="Hathwaick L.T."/>
            <person name="Yim W.C."/>
            <person name="Jenkins J."/>
            <person name="Mckie-Krisberg Z.M."/>
            <person name="Prochnik S."/>
            <person name="Lindquist E."/>
            <person name="Dockter R.B."/>
            <person name="Adam C."/>
            <person name="Molina H."/>
            <person name="Bunkerborg J."/>
            <person name="Jin E."/>
            <person name="Buchheim M."/>
            <person name="Magnuson J."/>
        </authorList>
    </citation>
    <scope>NUCLEOTIDE SEQUENCE</scope>
    <source>
        <strain evidence="2">CCAP 19/18</strain>
    </source>
</reference>
<evidence type="ECO:0000313" key="2">
    <source>
        <dbReference type="EMBL" id="KAF5841280.1"/>
    </source>
</evidence>
<keyword evidence="3" id="KW-1185">Reference proteome</keyword>
<feature type="compositionally biased region" description="Polar residues" evidence="1">
    <location>
        <begin position="61"/>
        <end position="78"/>
    </location>
</feature>
<dbReference type="EMBL" id="MU069490">
    <property type="protein sequence ID" value="KAF5841280.1"/>
    <property type="molecule type" value="Genomic_DNA"/>
</dbReference>
<evidence type="ECO:0000313" key="3">
    <source>
        <dbReference type="Proteomes" id="UP000815325"/>
    </source>
</evidence>
<protein>
    <recommendedName>
        <fullName evidence="4">Encoded protein</fullName>
    </recommendedName>
</protein>
<feature type="compositionally biased region" description="Low complexity" evidence="1">
    <location>
        <begin position="43"/>
        <end position="56"/>
    </location>
</feature>